<keyword evidence="6 7" id="KW-0998">Cell outer membrane</keyword>
<dbReference type="Pfam" id="PF13715">
    <property type="entry name" value="CarbopepD_reg_2"/>
    <property type="match status" value="1"/>
</dbReference>
<comment type="caution">
    <text evidence="10">The sequence shown here is derived from an EMBL/GenBank/DDBJ whole genome shotgun (WGS) entry which is preliminary data.</text>
</comment>
<accession>A0ABU5QGI3</accession>
<evidence type="ECO:0000256" key="5">
    <source>
        <dbReference type="ARBA" id="ARBA00023136"/>
    </source>
</evidence>
<dbReference type="SUPFAM" id="SSF56935">
    <property type="entry name" value="Porins"/>
    <property type="match status" value="1"/>
</dbReference>
<gene>
    <name evidence="10" type="ORF">VB248_21055</name>
</gene>
<keyword evidence="5 7" id="KW-0472">Membrane</keyword>
<dbReference type="NCBIfam" id="TIGR04057">
    <property type="entry name" value="SusC_RagA_signa"/>
    <property type="match status" value="1"/>
</dbReference>
<comment type="similarity">
    <text evidence="7">Belongs to the TonB-dependent receptor family.</text>
</comment>
<dbReference type="SUPFAM" id="SSF49464">
    <property type="entry name" value="Carboxypeptidase regulatory domain-like"/>
    <property type="match status" value="1"/>
</dbReference>
<keyword evidence="4 7" id="KW-0812">Transmembrane</keyword>
<dbReference type="Proteomes" id="UP001302949">
    <property type="component" value="Unassembled WGS sequence"/>
</dbReference>
<evidence type="ECO:0000259" key="9">
    <source>
        <dbReference type="Pfam" id="PF07715"/>
    </source>
</evidence>
<evidence type="ECO:0000256" key="2">
    <source>
        <dbReference type="ARBA" id="ARBA00022448"/>
    </source>
</evidence>
<keyword evidence="10" id="KW-0675">Receptor</keyword>
<dbReference type="Gene3D" id="2.40.170.20">
    <property type="entry name" value="TonB-dependent receptor, beta-barrel domain"/>
    <property type="match status" value="1"/>
</dbReference>
<keyword evidence="8" id="KW-0732">Signal</keyword>
<dbReference type="NCBIfam" id="TIGR04056">
    <property type="entry name" value="OMP_RagA_SusC"/>
    <property type="match status" value="1"/>
</dbReference>
<dbReference type="InterPro" id="IPR036942">
    <property type="entry name" value="Beta-barrel_TonB_sf"/>
</dbReference>
<organism evidence="10 11">
    <name type="scientific">Arcicella rigui</name>
    <dbReference type="NCBI Taxonomy" id="797020"/>
    <lineage>
        <taxon>Bacteria</taxon>
        <taxon>Pseudomonadati</taxon>
        <taxon>Bacteroidota</taxon>
        <taxon>Cytophagia</taxon>
        <taxon>Cytophagales</taxon>
        <taxon>Flectobacillaceae</taxon>
        <taxon>Arcicella</taxon>
    </lineage>
</organism>
<reference evidence="10 11" key="1">
    <citation type="submission" date="2023-12" db="EMBL/GenBank/DDBJ databases">
        <title>Novel species of the genus Arcicella isolated from rivers.</title>
        <authorList>
            <person name="Lu H."/>
        </authorList>
    </citation>
    <scope>NUCLEOTIDE SEQUENCE [LARGE SCALE GENOMIC DNA]</scope>
    <source>
        <strain evidence="10 11">KCTC 23307</strain>
    </source>
</reference>
<proteinExistence type="inferred from homology"/>
<dbReference type="Pfam" id="PF07715">
    <property type="entry name" value="Plug"/>
    <property type="match status" value="1"/>
</dbReference>
<dbReference type="PROSITE" id="PS52016">
    <property type="entry name" value="TONB_DEPENDENT_REC_3"/>
    <property type="match status" value="1"/>
</dbReference>
<dbReference type="InterPro" id="IPR039426">
    <property type="entry name" value="TonB-dep_rcpt-like"/>
</dbReference>
<evidence type="ECO:0000256" key="1">
    <source>
        <dbReference type="ARBA" id="ARBA00004571"/>
    </source>
</evidence>
<dbReference type="Gene3D" id="2.170.130.10">
    <property type="entry name" value="TonB-dependent receptor, plug domain"/>
    <property type="match status" value="1"/>
</dbReference>
<keyword evidence="2 7" id="KW-0813">Transport</keyword>
<dbReference type="InterPro" id="IPR008969">
    <property type="entry name" value="CarboxyPept-like_regulatory"/>
</dbReference>
<comment type="subcellular location">
    <subcellularLocation>
        <location evidence="1 7">Cell outer membrane</location>
        <topology evidence="1 7">Multi-pass membrane protein</topology>
    </subcellularLocation>
</comment>
<sequence length="1026" mass="110599">MKKQILFLLGFLLCCSFAKAQKNISGKVSGDDGNPIPGVSVRVKNSQVGVSTDASGSFNLKASADDVLIFSSVGYVSQEIKVGNRSAINVILATNISALEEVVVVGYGTQKRSSVTAAVASVGPKELNALPVPSIEGALQGRVSGVQVTNNGSPGVAPVVRIRGVGSINYAANPLYVVDGYPVGSLNDIDMKDVESLEVLKDASAAAIYGSRAANGVVLITTKKGTKDNKLHVNVETYFATQSPWKKLTPLNTQQYLQYGKALLSAAGAAFPDRWSQMNNETYPGSGVTFANTNTDWQDYLYRTAGVSNSSVNITGGNATSRFLTSFSYFKQDGIYVGTNYERGNLRLNSDHSIGKHFTIGQTLMVSMGSRLDEGVGGGRTALANVIKSLPYTPVYNPTEIGGYFGTTNADGSDPVNPLIPAVLIRSQNRNTRVLSSIFAEIKFTDYLKYKFSVGLDYNNTRSLSRTPIYTAGQMSSPFNSISDTRGEFIGTLYTNQLSFDKTFKKHSVNAIVVAEQQFGTGESITASGNYTTNTFSIITPNVTSPAVGGGKSETTILSYLARVNYDYAGKYLLSASIRRDGSSLFAPGKKWGTFPAASIGWRISEEAFMKDIPAINELKVRASYGLVGNTSGLPNYAWQSLVGAATNYVFANGATPGLSTNQLGNTELGWETTKMADIGLDLGLFKNKITVSADYYSRETSENSLILARPLASSLGYSNNTIANFGGMKNTGLDLQINYNHNAGDFKWRIGGNLGVVRNTVTSLEAPIFAGGHAETGASVTKTEVGMPVQYLYGYVVDKIYQTQAEIDADDALAKSKKWDSYQGGKAAPGDIRFKDLNSDGKIDDADRTMIGNTLPDFTYGVNFDFNYKNFDFTLFLQGVQGNDIYNNLKTQTQGMVRLFGATTDVLNAWTPQNTNTNIPRAISGDPNGNTTRPSDRWVEKGSFMRVKNISLGYNVPSSILKSFARGTLTKVRVYVSAQNLLTITKYSGYDPEIGSRDNAQLVYGIDNGQYPQARTLMAGLQLGF</sequence>
<evidence type="ECO:0000313" key="11">
    <source>
        <dbReference type="Proteomes" id="UP001302949"/>
    </source>
</evidence>
<evidence type="ECO:0000256" key="3">
    <source>
        <dbReference type="ARBA" id="ARBA00022452"/>
    </source>
</evidence>
<dbReference type="InterPro" id="IPR023996">
    <property type="entry name" value="TonB-dep_OMP_SusC/RagA"/>
</dbReference>
<evidence type="ECO:0000313" key="10">
    <source>
        <dbReference type="EMBL" id="MEA5141657.1"/>
    </source>
</evidence>
<dbReference type="Gene3D" id="2.60.40.1120">
    <property type="entry name" value="Carboxypeptidase-like, regulatory domain"/>
    <property type="match status" value="1"/>
</dbReference>
<dbReference type="InterPro" id="IPR023997">
    <property type="entry name" value="TonB-dep_OMP_SusC/RagA_CS"/>
</dbReference>
<feature type="domain" description="TonB-dependent receptor plug" evidence="9">
    <location>
        <begin position="113"/>
        <end position="217"/>
    </location>
</feature>
<feature type="signal peptide" evidence="8">
    <location>
        <begin position="1"/>
        <end position="20"/>
    </location>
</feature>
<dbReference type="InterPro" id="IPR012910">
    <property type="entry name" value="Plug_dom"/>
</dbReference>
<name>A0ABU5QGI3_9BACT</name>
<protein>
    <submittedName>
        <fullName evidence="10">TonB-dependent receptor</fullName>
    </submittedName>
</protein>
<keyword evidence="3 7" id="KW-1134">Transmembrane beta strand</keyword>
<evidence type="ECO:0000256" key="6">
    <source>
        <dbReference type="ARBA" id="ARBA00023237"/>
    </source>
</evidence>
<evidence type="ECO:0000256" key="4">
    <source>
        <dbReference type="ARBA" id="ARBA00022692"/>
    </source>
</evidence>
<feature type="chain" id="PRO_5045175866" evidence="8">
    <location>
        <begin position="21"/>
        <end position="1026"/>
    </location>
</feature>
<dbReference type="InterPro" id="IPR037066">
    <property type="entry name" value="Plug_dom_sf"/>
</dbReference>
<dbReference type="RefSeq" id="WP_323298811.1">
    <property type="nucleotide sequence ID" value="NZ_JAYFUM010000030.1"/>
</dbReference>
<dbReference type="EMBL" id="JAYFUM010000030">
    <property type="protein sequence ID" value="MEA5141657.1"/>
    <property type="molecule type" value="Genomic_DNA"/>
</dbReference>
<evidence type="ECO:0000256" key="7">
    <source>
        <dbReference type="PROSITE-ProRule" id="PRU01360"/>
    </source>
</evidence>
<evidence type="ECO:0000256" key="8">
    <source>
        <dbReference type="SAM" id="SignalP"/>
    </source>
</evidence>
<keyword evidence="11" id="KW-1185">Reference proteome</keyword>